<sequence>MRSPSSDDGSVHDRLERYFVVSTLRCHDCGELHGRVRVDDETYAAADFAIDSLAEWRLEMDKEEAWIRTHRSAVREALGDFEDDWPETVAAVRDRLLE</sequence>
<evidence type="ECO:0000313" key="1">
    <source>
        <dbReference type="EMBL" id="SDX76122.1"/>
    </source>
</evidence>
<dbReference type="OrthoDB" id="191014at2157"/>
<gene>
    <name evidence="1" type="ORF">SAMN05216564_101368</name>
</gene>
<dbReference type="RefSeq" id="WP_092730481.1">
    <property type="nucleotide sequence ID" value="NZ_FNPC01000001.1"/>
</dbReference>
<name>A0A1H3EBI7_9EURY</name>
<keyword evidence="2" id="KW-1185">Reference proteome</keyword>
<accession>A0A1H3EBI7</accession>
<organism evidence="1 2">
    <name type="scientific">Halopenitus persicus</name>
    <dbReference type="NCBI Taxonomy" id="1048396"/>
    <lineage>
        <taxon>Archaea</taxon>
        <taxon>Methanobacteriati</taxon>
        <taxon>Methanobacteriota</taxon>
        <taxon>Stenosarchaea group</taxon>
        <taxon>Halobacteria</taxon>
        <taxon>Halobacteriales</taxon>
        <taxon>Haloferacaceae</taxon>
        <taxon>Halopenitus</taxon>
    </lineage>
</organism>
<proteinExistence type="predicted"/>
<dbReference type="Proteomes" id="UP000199079">
    <property type="component" value="Unassembled WGS sequence"/>
</dbReference>
<protein>
    <submittedName>
        <fullName evidence="1">Uncharacterized protein</fullName>
    </submittedName>
</protein>
<evidence type="ECO:0000313" key="2">
    <source>
        <dbReference type="Proteomes" id="UP000199079"/>
    </source>
</evidence>
<reference evidence="2" key="1">
    <citation type="submission" date="2016-10" db="EMBL/GenBank/DDBJ databases">
        <authorList>
            <person name="Varghese N."/>
            <person name="Submissions S."/>
        </authorList>
    </citation>
    <scope>NUCLEOTIDE SEQUENCE [LARGE SCALE GENOMIC DNA]</scope>
    <source>
        <strain evidence="2">DC30,IBRC 10041,KCTC 4046</strain>
    </source>
</reference>
<dbReference type="AlphaFoldDB" id="A0A1H3EBI7"/>
<dbReference type="EMBL" id="FNPC01000001">
    <property type="protein sequence ID" value="SDX76122.1"/>
    <property type="molecule type" value="Genomic_DNA"/>
</dbReference>